<protein>
    <submittedName>
        <fullName evidence="1">Uncharacterized protein</fullName>
    </submittedName>
</protein>
<keyword evidence="2" id="KW-1185">Reference proteome</keyword>
<organism evidence="1 2">
    <name type="scientific">Melipona quadrifasciata</name>
    <dbReference type="NCBI Taxonomy" id="166423"/>
    <lineage>
        <taxon>Eukaryota</taxon>
        <taxon>Metazoa</taxon>
        <taxon>Ecdysozoa</taxon>
        <taxon>Arthropoda</taxon>
        <taxon>Hexapoda</taxon>
        <taxon>Insecta</taxon>
        <taxon>Pterygota</taxon>
        <taxon>Neoptera</taxon>
        <taxon>Endopterygota</taxon>
        <taxon>Hymenoptera</taxon>
        <taxon>Apocrita</taxon>
        <taxon>Aculeata</taxon>
        <taxon>Apoidea</taxon>
        <taxon>Anthophila</taxon>
        <taxon>Apidae</taxon>
        <taxon>Melipona</taxon>
    </lineage>
</organism>
<gene>
    <name evidence="1" type="ORF">WN51_06305</name>
</gene>
<sequence>MQQTLRTRDKVHAIFKIKLHIRQKLDGKRNFDIVKSSLDNKRNFRLYESSKIANYDKLDQAVYLMSHDGTVSDTFFKRTVYH</sequence>
<evidence type="ECO:0000313" key="1">
    <source>
        <dbReference type="EMBL" id="KOX69152.1"/>
    </source>
</evidence>
<proteinExistence type="predicted"/>
<dbReference type="EMBL" id="KQ435898">
    <property type="protein sequence ID" value="KOX69152.1"/>
    <property type="molecule type" value="Genomic_DNA"/>
</dbReference>
<reference evidence="1 2" key="1">
    <citation type="submission" date="2015-07" db="EMBL/GenBank/DDBJ databases">
        <title>The genome of Melipona quadrifasciata.</title>
        <authorList>
            <person name="Pan H."/>
            <person name="Kapheim K."/>
        </authorList>
    </citation>
    <scope>NUCLEOTIDE SEQUENCE [LARGE SCALE GENOMIC DNA]</scope>
    <source>
        <strain evidence="1">0111107301</strain>
        <tissue evidence="1">Whole body</tissue>
    </source>
</reference>
<evidence type="ECO:0000313" key="2">
    <source>
        <dbReference type="Proteomes" id="UP000053105"/>
    </source>
</evidence>
<accession>A0A0N0U3G5</accession>
<dbReference type="Proteomes" id="UP000053105">
    <property type="component" value="Unassembled WGS sequence"/>
</dbReference>
<name>A0A0N0U3G5_9HYME</name>
<dbReference type="AlphaFoldDB" id="A0A0N0U3G5"/>